<dbReference type="Proteomes" id="UP000094819">
    <property type="component" value="Unassembled WGS sequence"/>
</dbReference>
<feature type="signal peptide" evidence="3">
    <location>
        <begin position="1"/>
        <end position="21"/>
    </location>
</feature>
<dbReference type="EMBL" id="AWGH01000012">
    <property type="protein sequence ID" value="ODN95760.1"/>
    <property type="molecule type" value="Genomic_DNA"/>
</dbReference>
<dbReference type="AlphaFoldDB" id="A0A1E3J4F5"/>
<dbReference type="OrthoDB" id="2591431at2759"/>
<keyword evidence="2" id="KW-1133">Transmembrane helix</keyword>
<dbReference type="PANTHER" id="PTHR37487">
    <property type="entry name" value="CHROMOSOME 1, WHOLE GENOME SHOTGUN SEQUENCE"/>
    <property type="match status" value="1"/>
</dbReference>
<keyword evidence="2" id="KW-0812">Transmembrane</keyword>
<dbReference type="GeneID" id="30193591"/>
<dbReference type="RefSeq" id="XP_019031425.1">
    <property type="nucleotide sequence ID" value="XM_019176497.1"/>
</dbReference>
<evidence type="ECO:0000256" key="1">
    <source>
        <dbReference type="SAM" id="MobiDB-lite"/>
    </source>
</evidence>
<accession>A0A1E3J4F5</accession>
<organism evidence="4 5">
    <name type="scientific">Cryptococcus wingfieldii CBS 7118</name>
    <dbReference type="NCBI Taxonomy" id="1295528"/>
    <lineage>
        <taxon>Eukaryota</taxon>
        <taxon>Fungi</taxon>
        <taxon>Dikarya</taxon>
        <taxon>Basidiomycota</taxon>
        <taxon>Agaricomycotina</taxon>
        <taxon>Tremellomycetes</taxon>
        <taxon>Tremellales</taxon>
        <taxon>Cryptococcaceae</taxon>
        <taxon>Cryptococcus</taxon>
    </lineage>
</organism>
<protein>
    <submittedName>
        <fullName evidence="4">Uncharacterized protein</fullName>
    </submittedName>
</protein>
<feature type="region of interest" description="Disordered" evidence="1">
    <location>
        <begin position="335"/>
        <end position="354"/>
    </location>
</feature>
<reference evidence="4 5" key="1">
    <citation type="submission" date="2016-06" db="EMBL/GenBank/DDBJ databases">
        <title>Evolution of pathogenesis and genome organization in the Tremellales.</title>
        <authorList>
            <person name="Cuomo C."/>
            <person name="Litvintseva A."/>
            <person name="Heitman J."/>
            <person name="Chen Y."/>
            <person name="Sun S."/>
            <person name="Springer D."/>
            <person name="Dromer F."/>
            <person name="Young S."/>
            <person name="Zeng Q."/>
            <person name="Chapman S."/>
            <person name="Gujja S."/>
            <person name="Saif S."/>
            <person name="Birren B."/>
        </authorList>
    </citation>
    <scope>NUCLEOTIDE SEQUENCE [LARGE SCALE GENOMIC DNA]</scope>
    <source>
        <strain evidence="4 5">CBS 7118</strain>
    </source>
</reference>
<feature type="compositionally biased region" description="Basic and acidic residues" evidence="1">
    <location>
        <begin position="539"/>
        <end position="553"/>
    </location>
</feature>
<name>A0A1E3J4F5_9TREE</name>
<feature type="compositionally biased region" description="Low complexity" evidence="1">
    <location>
        <begin position="455"/>
        <end position="477"/>
    </location>
</feature>
<feature type="region of interest" description="Disordered" evidence="1">
    <location>
        <begin position="405"/>
        <end position="524"/>
    </location>
</feature>
<keyword evidence="2" id="KW-0472">Membrane</keyword>
<gene>
    <name evidence="4" type="ORF">L198_04378</name>
</gene>
<feature type="region of interest" description="Disordered" evidence="1">
    <location>
        <begin position="221"/>
        <end position="246"/>
    </location>
</feature>
<evidence type="ECO:0000313" key="4">
    <source>
        <dbReference type="EMBL" id="ODN95760.1"/>
    </source>
</evidence>
<keyword evidence="3" id="KW-0732">Signal</keyword>
<feature type="chain" id="PRO_5009130122" evidence="3">
    <location>
        <begin position="22"/>
        <end position="553"/>
    </location>
</feature>
<evidence type="ECO:0000313" key="5">
    <source>
        <dbReference type="Proteomes" id="UP000094819"/>
    </source>
</evidence>
<evidence type="ECO:0000256" key="3">
    <source>
        <dbReference type="SAM" id="SignalP"/>
    </source>
</evidence>
<feature type="compositionally biased region" description="Low complexity" evidence="1">
    <location>
        <begin position="224"/>
        <end position="246"/>
    </location>
</feature>
<feature type="region of interest" description="Disordered" evidence="1">
    <location>
        <begin position="534"/>
        <end position="553"/>
    </location>
</feature>
<feature type="transmembrane region" description="Helical" evidence="2">
    <location>
        <begin position="275"/>
        <end position="298"/>
    </location>
</feature>
<keyword evidence="5" id="KW-1185">Reference proteome</keyword>
<sequence length="553" mass="57206">MPRLPLLLTTATLALLPGLSAFSFSFSHGPASCDQAVVTWSGGQSPYSLTIIPAYDYPTTVSIPDSAYDDASGTGSYNWTANYPSGTSFVAMMSDDSGTGTGGVSELFNISSASSESSCDMRSEETDFLFYLNETSLTQCQGVEVYWDDSAVSPVSIIGAIPGGQVFQLVSSDEKTTSMVWSTNVQAGTDVIFAAFDSGTHLQGGSSDILTIQGSGDNSCIDDASPSSTPAASTATQTGASGGTKTNAGGVKTVTAVTTQTASAASGAAGLSTGAIVGIVMSAVVVVGAIQIALLWFCCRRQIRALIYHRKEMRGTEIKPSGGVDLGLASRASFTSGRENDAGMGELAGTERRGSRYSTVRSHGAGEDFEAASSISPFWDGAAAIPPSGSVMSLNALGNGRPPTIGSLGFDSEGESLRPPRGAFGRDRNDSLSSLTLTIPETIDESGQPSPAYDAAHPSPALSNSSNSPLVPSSAALGGRGNMSKAQMAASLSAQNADREGERDVYFGARVPPPEAPSGGFRRHVDAGAVEDLPPMYRPEWENSPRNSQHERE</sequence>
<comment type="caution">
    <text evidence="4">The sequence shown here is derived from an EMBL/GenBank/DDBJ whole genome shotgun (WGS) entry which is preliminary data.</text>
</comment>
<dbReference type="PANTHER" id="PTHR37487:SF3">
    <property type="entry name" value="CLEAVAGE_POLYADENYLATION SPECIFICITY FACTOR A SUBUNIT N-TERMINAL DOMAIN-CONTAINING PROTEIN"/>
    <property type="match status" value="1"/>
</dbReference>
<proteinExistence type="predicted"/>
<evidence type="ECO:0000256" key="2">
    <source>
        <dbReference type="SAM" id="Phobius"/>
    </source>
</evidence>
<feature type="compositionally biased region" description="Polar residues" evidence="1">
    <location>
        <begin position="431"/>
        <end position="449"/>
    </location>
</feature>